<name>A0ABP7MNA2_9BACT</name>
<dbReference type="PROSITE" id="PS00061">
    <property type="entry name" value="ADH_SHORT"/>
    <property type="match status" value="1"/>
</dbReference>
<proteinExistence type="inferred from homology"/>
<dbReference type="Pfam" id="PF00106">
    <property type="entry name" value="adh_short"/>
    <property type="match status" value="1"/>
</dbReference>
<dbReference type="Gene3D" id="3.40.50.720">
    <property type="entry name" value="NAD(P)-binding Rossmann-like Domain"/>
    <property type="match status" value="1"/>
</dbReference>
<evidence type="ECO:0000259" key="4">
    <source>
        <dbReference type="SMART" id="SM00822"/>
    </source>
</evidence>
<evidence type="ECO:0000313" key="6">
    <source>
        <dbReference type="Proteomes" id="UP001499909"/>
    </source>
</evidence>
<evidence type="ECO:0000256" key="3">
    <source>
        <dbReference type="RuleBase" id="RU000363"/>
    </source>
</evidence>
<dbReference type="PRINTS" id="PR00081">
    <property type="entry name" value="GDHRDH"/>
</dbReference>
<protein>
    <recommendedName>
        <fullName evidence="4">Ketoreductase domain-containing protein</fullName>
    </recommendedName>
</protein>
<evidence type="ECO:0000256" key="1">
    <source>
        <dbReference type="ARBA" id="ARBA00006484"/>
    </source>
</evidence>
<keyword evidence="6" id="KW-1185">Reference proteome</keyword>
<reference evidence="6" key="1">
    <citation type="journal article" date="2019" name="Int. J. Syst. Evol. Microbiol.">
        <title>The Global Catalogue of Microorganisms (GCM) 10K type strain sequencing project: providing services to taxonomists for standard genome sequencing and annotation.</title>
        <authorList>
            <consortium name="The Broad Institute Genomics Platform"/>
            <consortium name="The Broad Institute Genome Sequencing Center for Infectious Disease"/>
            <person name="Wu L."/>
            <person name="Ma J."/>
        </authorList>
    </citation>
    <scope>NUCLEOTIDE SEQUENCE [LARGE SCALE GENOMIC DNA]</scope>
    <source>
        <strain evidence="6">JCM 17214</strain>
    </source>
</reference>
<comment type="similarity">
    <text evidence="1 3">Belongs to the short-chain dehydrogenases/reductases (SDR) family.</text>
</comment>
<keyword evidence="2" id="KW-0560">Oxidoreductase</keyword>
<dbReference type="InterPro" id="IPR057326">
    <property type="entry name" value="KR_dom"/>
</dbReference>
<accession>A0ABP7MNA2</accession>
<dbReference type="EMBL" id="BAABDH010000017">
    <property type="protein sequence ID" value="GAA3926511.1"/>
    <property type="molecule type" value="Genomic_DNA"/>
</dbReference>
<dbReference type="SMART" id="SM00822">
    <property type="entry name" value="PKS_KR"/>
    <property type="match status" value="1"/>
</dbReference>
<feature type="domain" description="Ketoreductase" evidence="4">
    <location>
        <begin position="19"/>
        <end position="201"/>
    </location>
</feature>
<sequence>MGTAELAGAAKTSLDLAGRTALITGASGGIGQALALALAQAGVAVCLLGRDAARLAATAAQARRYGGLVVAVPLELTDDAGLRALPGMLPPAFARLDFLVHAAGIVRHGLLGTQGVAELDEQYQLNVRAPYLLTQLLLPRLAAEGSVVFINSMAAIISRAQNGQYAATKAALKALADSLREELRPAGVRVLSVYPGRVATPLTAQLCIEDNQPYAPAAYIQPADLAELVVSVLRLPATAILHDLPVRSAPRPATTPAQPPATRYLTEPAPAVAAFFHPQPVFTP</sequence>
<dbReference type="InterPro" id="IPR002347">
    <property type="entry name" value="SDR_fam"/>
</dbReference>
<dbReference type="PANTHER" id="PTHR43669:SF3">
    <property type="entry name" value="ALCOHOL DEHYDROGENASE, PUTATIVE (AFU_ORTHOLOGUE AFUA_3G03445)-RELATED"/>
    <property type="match status" value="1"/>
</dbReference>
<organism evidence="5 6">
    <name type="scientific">Hymenobacter algoricola</name>
    <dbReference type="NCBI Taxonomy" id="486267"/>
    <lineage>
        <taxon>Bacteria</taxon>
        <taxon>Pseudomonadati</taxon>
        <taxon>Bacteroidota</taxon>
        <taxon>Cytophagia</taxon>
        <taxon>Cytophagales</taxon>
        <taxon>Hymenobacteraceae</taxon>
        <taxon>Hymenobacter</taxon>
    </lineage>
</organism>
<comment type="caution">
    <text evidence="5">The sequence shown here is derived from an EMBL/GenBank/DDBJ whole genome shotgun (WGS) entry which is preliminary data.</text>
</comment>
<dbReference type="InterPro" id="IPR036291">
    <property type="entry name" value="NAD(P)-bd_dom_sf"/>
</dbReference>
<dbReference type="SUPFAM" id="SSF51735">
    <property type="entry name" value="NAD(P)-binding Rossmann-fold domains"/>
    <property type="match status" value="1"/>
</dbReference>
<dbReference type="InterPro" id="IPR020904">
    <property type="entry name" value="Sc_DH/Rdtase_CS"/>
</dbReference>
<evidence type="ECO:0000256" key="2">
    <source>
        <dbReference type="ARBA" id="ARBA00023002"/>
    </source>
</evidence>
<dbReference type="PRINTS" id="PR00080">
    <property type="entry name" value="SDRFAMILY"/>
</dbReference>
<evidence type="ECO:0000313" key="5">
    <source>
        <dbReference type="EMBL" id="GAA3926511.1"/>
    </source>
</evidence>
<gene>
    <name evidence="5" type="ORF">GCM10022406_10460</name>
</gene>
<dbReference type="RefSeq" id="WP_345111049.1">
    <property type="nucleotide sequence ID" value="NZ_BAABDH010000017.1"/>
</dbReference>
<dbReference type="Proteomes" id="UP001499909">
    <property type="component" value="Unassembled WGS sequence"/>
</dbReference>
<dbReference type="PANTHER" id="PTHR43669">
    <property type="entry name" value="5-KETO-D-GLUCONATE 5-REDUCTASE"/>
    <property type="match status" value="1"/>
</dbReference>